<name>A0AA43KCC7_9CYAN</name>
<evidence type="ECO:0000313" key="3">
    <source>
        <dbReference type="Proteomes" id="UP001159387"/>
    </source>
</evidence>
<dbReference type="Proteomes" id="UP001159387">
    <property type="component" value="Unassembled WGS sequence"/>
</dbReference>
<protein>
    <submittedName>
        <fullName evidence="2">Peptidoglycan-binding protein</fullName>
    </submittedName>
</protein>
<dbReference type="SUPFAM" id="SSF47090">
    <property type="entry name" value="PGBD-like"/>
    <property type="match status" value="4"/>
</dbReference>
<evidence type="ECO:0000313" key="2">
    <source>
        <dbReference type="EMBL" id="MDH6061424.1"/>
    </source>
</evidence>
<gene>
    <name evidence="2" type="ORF">NWP17_13420</name>
</gene>
<accession>A0AA43KCC7</accession>
<organism evidence="2 3">
    <name type="scientific">Chrysosporum bergii ANA360D</name>
    <dbReference type="NCBI Taxonomy" id="617107"/>
    <lineage>
        <taxon>Bacteria</taxon>
        <taxon>Bacillati</taxon>
        <taxon>Cyanobacteriota</taxon>
        <taxon>Cyanophyceae</taxon>
        <taxon>Nostocales</taxon>
        <taxon>Nodulariaceae</taxon>
        <taxon>Chrysosporum</taxon>
    </lineage>
</organism>
<feature type="domain" description="Peptidoglycan binding-like" evidence="1">
    <location>
        <begin position="204"/>
        <end position="259"/>
    </location>
</feature>
<comment type="caution">
    <text evidence="2">The sequence shown here is derived from an EMBL/GenBank/DDBJ whole genome shotgun (WGS) entry which is preliminary data.</text>
</comment>
<dbReference type="Gene3D" id="1.10.101.10">
    <property type="entry name" value="PGBD-like superfamily/PGBD"/>
    <property type="match status" value="4"/>
</dbReference>
<feature type="domain" description="Peptidoglycan binding-like" evidence="1">
    <location>
        <begin position="354"/>
        <end position="394"/>
    </location>
</feature>
<dbReference type="InterPro" id="IPR002477">
    <property type="entry name" value="Peptidoglycan-bd-like"/>
</dbReference>
<dbReference type="RefSeq" id="WP_280655394.1">
    <property type="nucleotide sequence ID" value="NZ_JANQDH010000090.1"/>
</dbReference>
<dbReference type="Pfam" id="PF01471">
    <property type="entry name" value="PG_binding_1"/>
    <property type="match status" value="4"/>
</dbReference>
<evidence type="ECO:0000259" key="1">
    <source>
        <dbReference type="Pfam" id="PF01471"/>
    </source>
</evidence>
<proteinExistence type="predicted"/>
<dbReference type="PANTHER" id="PTHR41533">
    <property type="entry name" value="L,D-TRANSPEPTIDASE HI_1667-RELATED"/>
    <property type="match status" value="1"/>
</dbReference>
<dbReference type="InterPro" id="IPR052905">
    <property type="entry name" value="LD-transpeptidase_YkuD-like"/>
</dbReference>
<dbReference type="InterPro" id="IPR036366">
    <property type="entry name" value="PGBDSf"/>
</dbReference>
<feature type="domain" description="Peptidoglycan binding-like" evidence="1">
    <location>
        <begin position="71"/>
        <end position="127"/>
    </location>
</feature>
<keyword evidence="3" id="KW-1185">Reference proteome</keyword>
<dbReference type="AlphaFoldDB" id="A0AA43KCC7"/>
<dbReference type="InterPro" id="IPR036365">
    <property type="entry name" value="PGBD-like_sf"/>
</dbReference>
<reference evidence="2 3" key="1">
    <citation type="journal article" date="2023" name="J. Phycol.">
        <title>Chrysosporum ovalisporum is synonymous with the true-branching cyanobacterium Umezakia natans (Nostocales/Aphanizomenonaceae).</title>
        <authorList>
            <person name="McGregor G.B."/>
            <person name="Sendall B.C."/>
            <person name="Niiyama Y."/>
            <person name="Tuji A."/>
            <person name="Willis A."/>
        </authorList>
    </citation>
    <scope>NUCLEOTIDE SEQUENCE [LARGE SCALE GENOMIC DNA]</scope>
    <source>
        <strain evidence="2 3">ANA360D</strain>
    </source>
</reference>
<sequence>MDNLAYLHLADAYENSFSGEPVCFSSLLNKTTAPDWKSFSGGTWQYILPVVLALSIFGSVSSVSALERGDQGPSVKHLQAQLRQVGFFPADITGVYDFHTENAVRRFQKAHGLMIDGIVGIKTQQTLENLLTQQSIKPPLAEKTFPTVNSSGLEVPQLTRASTPFAHVKDNSPQAITGSEGKVSAVVTKTIRQNPHSFVKGDEGEQVRVLQERLRVAGFYSGNATGVFGPITEEAVKRFQKAHQLEVDGVVGLATLRKLPPVGVGGEVTSGTETVKDDYLTIGHRGEAVRLLQKYLIQAGYLHGTVNGYFGAYTANAVRRFQGDHDLPVSGIATPATIAQLYSLINTAPCGELGVMEIQRRLQNKGFYQGSVNGVLTGETKKAIHQAQEFYGISISDVGGEF</sequence>
<dbReference type="PANTHER" id="PTHR41533:SF1">
    <property type="entry name" value="L,D-TRANSPEPTIDASE YCBB-RELATED"/>
    <property type="match status" value="1"/>
</dbReference>
<feature type="domain" description="Peptidoglycan binding-like" evidence="1">
    <location>
        <begin position="285"/>
        <end position="341"/>
    </location>
</feature>
<dbReference type="EMBL" id="JANQDH010000090">
    <property type="protein sequence ID" value="MDH6061424.1"/>
    <property type="molecule type" value="Genomic_DNA"/>
</dbReference>